<organism evidence="1 2">
    <name type="scientific">Pseudoneobacillus rhizosphaerae</name>
    <dbReference type="NCBI Taxonomy" id="2880968"/>
    <lineage>
        <taxon>Bacteria</taxon>
        <taxon>Bacillati</taxon>
        <taxon>Bacillota</taxon>
        <taxon>Bacilli</taxon>
        <taxon>Bacillales</taxon>
        <taxon>Bacillaceae</taxon>
        <taxon>Pseudoneobacillus</taxon>
    </lineage>
</organism>
<comment type="caution">
    <text evidence="1">The sequence shown here is derived from an EMBL/GenBank/DDBJ whole genome shotgun (WGS) entry which is preliminary data.</text>
</comment>
<protein>
    <submittedName>
        <fullName evidence="1">Uncharacterized protein</fullName>
    </submittedName>
</protein>
<reference evidence="1" key="1">
    <citation type="submission" date="2021-10" db="EMBL/GenBank/DDBJ databases">
        <authorList>
            <person name="Criscuolo A."/>
        </authorList>
    </citation>
    <scope>NUCLEOTIDE SEQUENCE</scope>
    <source>
        <strain evidence="1">CIP111885</strain>
    </source>
</reference>
<dbReference type="Proteomes" id="UP000789845">
    <property type="component" value="Unassembled WGS sequence"/>
</dbReference>
<proteinExistence type="predicted"/>
<gene>
    <name evidence="1" type="ORF">NEOCIP111885_00277</name>
</gene>
<name>A0A9C7G641_9BACI</name>
<accession>A0A9C7G641</accession>
<sequence length="100" mass="11790">MIQLINIDILSNLPRILKKLIEQNKINNLFNEEAFIKIIKQTVLINVNNLNLTFNHKVEIYNNVCRDKSNVIIAKEMIYMITIHLYKLILQLRSKINIVS</sequence>
<evidence type="ECO:0000313" key="2">
    <source>
        <dbReference type="Proteomes" id="UP000789845"/>
    </source>
</evidence>
<dbReference type="EMBL" id="CAKJTG010000002">
    <property type="protein sequence ID" value="CAG9606589.1"/>
    <property type="molecule type" value="Genomic_DNA"/>
</dbReference>
<keyword evidence="2" id="KW-1185">Reference proteome</keyword>
<evidence type="ECO:0000313" key="1">
    <source>
        <dbReference type="EMBL" id="CAG9606589.1"/>
    </source>
</evidence>
<dbReference type="AlphaFoldDB" id="A0A9C7G641"/>